<keyword evidence="6 9" id="KW-1133">Transmembrane helix</keyword>
<evidence type="ECO:0000256" key="1">
    <source>
        <dbReference type="ARBA" id="ARBA00004651"/>
    </source>
</evidence>
<accession>A0ABD6CF19</accession>
<evidence type="ECO:0000256" key="4">
    <source>
        <dbReference type="ARBA" id="ARBA00022692"/>
    </source>
</evidence>
<organism evidence="10 11">
    <name type="scientific">Halorientalis brevis</name>
    <dbReference type="NCBI Taxonomy" id="1126241"/>
    <lineage>
        <taxon>Archaea</taxon>
        <taxon>Methanobacteriati</taxon>
        <taxon>Methanobacteriota</taxon>
        <taxon>Stenosarchaea group</taxon>
        <taxon>Halobacteria</taxon>
        <taxon>Halobacteriales</taxon>
        <taxon>Haloarculaceae</taxon>
        <taxon>Halorientalis</taxon>
    </lineage>
</organism>
<comment type="caution">
    <text evidence="10">The sequence shown here is derived from an EMBL/GenBank/DDBJ whole genome shotgun (WGS) entry which is preliminary data.</text>
</comment>
<evidence type="ECO:0000256" key="7">
    <source>
        <dbReference type="ARBA" id="ARBA00023136"/>
    </source>
</evidence>
<evidence type="ECO:0000313" key="10">
    <source>
        <dbReference type="EMBL" id="MFD1588654.1"/>
    </source>
</evidence>
<gene>
    <name evidence="10" type="ORF">ACFR9U_16875</name>
</gene>
<feature type="transmembrane region" description="Helical" evidence="9">
    <location>
        <begin position="223"/>
        <end position="253"/>
    </location>
</feature>
<dbReference type="PANTHER" id="PTHR11795:SF450">
    <property type="entry name" value="ABC TRANSPORTER PERMEASE PROTEIN"/>
    <property type="match status" value="1"/>
</dbReference>
<evidence type="ECO:0000256" key="8">
    <source>
        <dbReference type="ARBA" id="ARBA00037998"/>
    </source>
</evidence>
<dbReference type="Proteomes" id="UP001597119">
    <property type="component" value="Unassembled WGS sequence"/>
</dbReference>
<keyword evidence="4 9" id="KW-0812">Transmembrane</keyword>
<protein>
    <submittedName>
        <fullName evidence="10">Branched-chain amino acid ABC transporter permease</fullName>
    </submittedName>
</protein>
<sequence length="289" mass="29981">MVNILSLAQQALILSALYALVAVGFTLIFGVGGVLNLSHGASLTLGAFAGHYAAEVYNLGVTGAVLAAILVPALFGALLYLGPIRRVQDEPILVMIMTLVTAVAIESLFLVVEGAGSQTTLVLVDGETPAIAGQAIQFNQLLMFAVSWLLLGLLFLYVNKTDTGRAILATSQDRKGAFLVGIDSSRINLWMWILAGMLAGIAGLFLASYGLGVSPTMGRSPLVLSFAIVVLGGLGSIRGSVLGAYIIGTLEVLTISLVDPRLQGLAPLVVLVAVLLVKPSGLFGQEVHA</sequence>
<proteinExistence type="inferred from homology"/>
<dbReference type="AlphaFoldDB" id="A0ABD6CF19"/>
<evidence type="ECO:0000256" key="6">
    <source>
        <dbReference type="ARBA" id="ARBA00022989"/>
    </source>
</evidence>
<dbReference type="RefSeq" id="WP_247378311.1">
    <property type="nucleotide sequence ID" value="NZ_JALLGV010000005.1"/>
</dbReference>
<evidence type="ECO:0000256" key="5">
    <source>
        <dbReference type="ARBA" id="ARBA00022970"/>
    </source>
</evidence>
<evidence type="ECO:0000256" key="3">
    <source>
        <dbReference type="ARBA" id="ARBA00022475"/>
    </source>
</evidence>
<keyword evidence="7 9" id="KW-0472">Membrane</keyword>
<dbReference type="InterPro" id="IPR052157">
    <property type="entry name" value="BCAA_transport_permease"/>
</dbReference>
<dbReference type="EMBL" id="JBHUDJ010000014">
    <property type="protein sequence ID" value="MFD1588654.1"/>
    <property type="molecule type" value="Genomic_DNA"/>
</dbReference>
<evidence type="ECO:0000313" key="11">
    <source>
        <dbReference type="Proteomes" id="UP001597119"/>
    </source>
</evidence>
<evidence type="ECO:0000256" key="2">
    <source>
        <dbReference type="ARBA" id="ARBA00022448"/>
    </source>
</evidence>
<comment type="similarity">
    <text evidence="8">Belongs to the binding-protein-dependent transport system permease family. LivHM subfamily.</text>
</comment>
<feature type="transmembrane region" description="Helical" evidence="9">
    <location>
        <begin position="12"/>
        <end position="37"/>
    </location>
</feature>
<dbReference type="GO" id="GO:0005886">
    <property type="term" value="C:plasma membrane"/>
    <property type="evidence" value="ECO:0007669"/>
    <property type="project" value="UniProtKB-SubCell"/>
</dbReference>
<keyword evidence="11" id="KW-1185">Reference proteome</keyword>
<name>A0ABD6CF19_9EURY</name>
<keyword evidence="5" id="KW-0029">Amino-acid transport</keyword>
<feature type="transmembrane region" description="Helical" evidence="9">
    <location>
        <begin position="141"/>
        <end position="158"/>
    </location>
</feature>
<feature type="transmembrane region" description="Helical" evidence="9">
    <location>
        <begin position="189"/>
        <end position="211"/>
    </location>
</feature>
<feature type="transmembrane region" description="Helical" evidence="9">
    <location>
        <begin position="265"/>
        <end position="283"/>
    </location>
</feature>
<dbReference type="CDD" id="cd06582">
    <property type="entry name" value="TM_PBP1_LivH_like"/>
    <property type="match status" value="1"/>
</dbReference>
<comment type="subcellular location">
    <subcellularLocation>
        <location evidence="1">Cell membrane</location>
        <topology evidence="1">Multi-pass membrane protein</topology>
    </subcellularLocation>
</comment>
<keyword evidence="3" id="KW-1003">Cell membrane</keyword>
<dbReference type="Pfam" id="PF02653">
    <property type="entry name" value="BPD_transp_2"/>
    <property type="match status" value="1"/>
</dbReference>
<dbReference type="PANTHER" id="PTHR11795">
    <property type="entry name" value="BRANCHED-CHAIN AMINO ACID TRANSPORT SYSTEM PERMEASE PROTEIN LIVH"/>
    <property type="match status" value="1"/>
</dbReference>
<reference evidence="10 11" key="1">
    <citation type="journal article" date="2019" name="Int. J. Syst. Evol. Microbiol.">
        <title>The Global Catalogue of Microorganisms (GCM) 10K type strain sequencing project: providing services to taxonomists for standard genome sequencing and annotation.</title>
        <authorList>
            <consortium name="The Broad Institute Genomics Platform"/>
            <consortium name="The Broad Institute Genome Sequencing Center for Infectious Disease"/>
            <person name="Wu L."/>
            <person name="Ma J."/>
        </authorList>
    </citation>
    <scope>NUCLEOTIDE SEQUENCE [LARGE SCALE GENOMIC DNA]</scope>
    <source>
        <strain evidence="10 11">CGMCC 1.12125</strain>
    </source>
</reference>
<evidence type="ECO:0000256" key="9">
    <source>
        <dbReference type="SAM" id="Phobius"/>
    </source>
</evidence>
<feature type="transmembrane region" description="Helical" evidence="9">
    <location>
        <begin position="57"/>
        <end position="80"/>
    </location>
</feature>
<dbReference type="GO" id="GO:0006865">
    <property type="term" value="P:amino acid transport"/>
    <property type="evidence" value="ECO:0007669"/>
    <property type="project" value="UniProtKB-KW"/>
</dbReference>
<feature type="transmembrane region" description="Helical" evidence="9">
    <location>
        <begin position="92"/>
        <end position="112"/>
    </location>
</feature>
<dbReference type="InterPro" id="IPR001851">
    <property type="entry name" value="ABC_transp_permease"/>
</dbReference>
<keyword evidence="2" id="KW-0813">Transport</keyword>